<reference evidence="3" key="1">
    <citation type="submission" date="2021-02" db="EMBL/GenBank/DDBJ databases">
        <authorList>
            <person name="Dougan E. K."/>
            <person name="Rhodes N."/>
            <person name="Thang M."/>
            <person name="Chan C."/>
        </authorList>
    </citation>
    <scope>NUCLEOTIDE SEQUENCE</scope>
</reference>
<proteinExistence type="inferred from homology"/>
<dbReference type="PANTHER" id="PTHR46190:SF1">
    <property type="entry name" value="SI:CH211-201H21.5"/>
    <property type="match status" value="1"/>
</dbReference>
<dbReference type="PANTHER" id="PTHR46190">
    <property type="entry name" value="SI:CH211-201H21.5-RELATED"/>
    <property type="match status" value="1"/>
</dbReference>
<feature type="non-terminal residue" evidence="3">
    <location>
        <position position="1"/>
    </location>
</feature>
<accession>A0A813JFU2</accession>
<sequence length="171" mass="18760">ASSVPWPIFDKLLYSKEGQRSKVGRFLGAVCHLAYVKRRHQPAENKASPVKVAFERIRDAVAMTMLDSCCIPPLLRLVHQGSSSALQRESSSCGACICDAVAVAIALKPEAVRKSSNVHVEVELKGEITRGQTVVDWGTCHDGAQRPRRVCWAEEVDVAMFCQLLRETVAA</sequence>
<dbReference type="InterPro" id="IPR052775">
    <property type="entry name" value="IUN_hydrolase"/>
</dbReference>
<dbReference type="SUPFAM" id="SSF53590">
    <property type="entry name" value="Nucleoside hydrolase"/>
    <property type="match status" value="1"/>
</dbReference>
<dbReference type="Pfam" id="PF01156">
    <property type="entry name" value="IU_nuc_hydro"/>
    <property type="match status" value="1"/>
</dbReference>
<dbReference type="GO" id="GO:0016799">
    <property type="term" value="F:hydrolase activity, hydrolyzing N-glycosyl compounds"/>
    <property type="evidence" value="ECO:0007669"/>
    <property type="project" value="InterPro"/>
</dbReference>
<name>A0A813JFU2_POLGL</name>
<comment type="caution">
    <text evidence="3">The sequence shown here is derived from an EMBL/GenBank/DDBJ whole genome shotgun (WGS) entry which is preliminary data.</text>
</comment>
<evidence type="ECO:0000313" key="3">
    <source>
        <dbReference type="EMBL" id="CAE8674010.1"/>
    </source>
</evidence>
<dbReference type="AlphaFoldDB" id="A0A813JFU2"/>
<feature type="domain" description="Inosine/uridine-preferring nucleoside hydrolase" evidence="2">
    <location>
        <begin position="87"/>
        <end position="162"/>
    </location>
</feature>
<dbReference type="Proteomes" id="UP000626109">
    <property type="component" value="Unassembled WGS sequence"/>
</dbReference>
<organism evidence="3 4">
    <name type="scientific">Polarella glacialis</name>
    <name type="common">Dinoflagellate</name>
    <dbReference type="NCBI Taxonomy" id="89957"/>
    <lineage>
        <taxon>Eukaryota</taxon>
        <taxon>Sar</taxon>
        <taxon>Alveolata</taxon>
        <taxon>Dinophyceae</taxon>
        <taxon>Suessiales</taxon>
        <taxon>Suessiaceae</taxon>
        <taxon>Polarella</taxon>
    </lineage>
</organism>
<comment type="similarity">
    <text evidence="1">Belongs to the IUNH family.</text>
</comment>
<dbReference type="InterPro" id="IPR001910">
    <property type="entry name" value="Inosine/uridine_hydrolase_dom"/>
</dbReference>
<gene>
    <name evidence="3" type="ORF">PGLA2088_LOCUS18773</name>
</gene>
<protein>
    <recommendedName>
        <fullName evidence="2">Inosine/uridine-preferring nucleoside hydrolase domain-containing protein</fullName>
    </recommendedName>
</protein>
<evidence type="ECO:0000313" key="4">
    <source>
        <dbReference type="Proteomes" id="UP000626109"/>
    </source>
</evidence>
<dbReference type="InterPro" id="IPR036452">
    <property type="entry name" value="Ribo_hydro-like"/>
</dbReference>
<dbReference type="Gene3D" id="3.90.245.10">
    <property type="entry name" value="Ribonucleoside hydrolase-like"/>
    <property type="match status" value="1"/>
</dbReference>
<dbReference type="EMBL" id="CAJNNW010024745">
    <property type="protein sequence ID" value="CAE8674010.1"/>
    <property type="molecule type" value="Genomic_DNA"/>
</dbReference>
<evidence type="ECO:0000259" key="2">
    <source>
        <dbReference type="Pfam" id="PF01156"/>
    </source>
</evidence>
<evidence type="ECO:0000256" key="1">
    <source>
        <dbReference type="ARBA" id="ARBA00009176"/>
    </source>
</evidence>